<proteinExistence type="predicted"/>
<dbReference type="Proteomes" id="UP000708208">
    <property type="component" value="Unassembled WGS sequence"/>
</dbReference>
<dbReference type="EMBL" id="CAJVCH010307321">
    <property type="protein sequence ID" value="CAG7785926.1"/>
    <property type="molecule type" value="Genomic_DNA"/>
</dbReference>
<organism evidence="1 2">
    <name type="scientific">Allacma fusca</name>
    <dbReference type="NCBI Taxonomy" id="39272"/>
    <lineage>
        <taxon>Eukaryota</taxon>
        <taxon>Metazoa</taxon>
        <taxon>Ecdysozoa</taxon>
        <taxon>Arthropoda</taxon>
        <taxon>Hexapoda</taxon>
        <taxon>Collembola</taxon>
        <taxon>Symphypleona</taxon>
        <taxon>Sminthuridae</taxon>
        <taxon>Allacma</taxon>
    </lineage>
</organism>
<comment type="caution">
    <text evidence="1">The sequence shown here is derived from an EMBL/GenBank/DDBJ whole genome shotgun (WGS) entry which is preliminary data.</text>
</comment>
<dbReference type="InterPro" id="IPR006616">
    <property type="entry name" value="DM9_repeat"/>
</dbReference>
<dbReference type="Pfam" id="PF11901">
    <property type="entry name" value="DM9"/>
    <property type="match status" value="1"/>
</dbReference>
<accession>A0A8J2KA28</accession>
<dbReference type="AlphaFoldDB" id="A0A8J2KA28"/>
<evidence type="ECO:0000313" key="1">
    <source>
        <dbReference type="EMBL" id="CAG7785926.1"/>
    </source>
</evidence>
<gene>
    <name evidence="1" type="ORF">AFUS01_LOCUS24521</name>
</gene>
<keyword evidence="2" id="KW-1185">Reference proteome</keyword>
<protein>
    <submittedName>
        <fullName evidence="1">Uncharacterized protein</fullName>
    </submittedName>
</protein>
<name>A0A8J2KA28_9HEXA</name>
<sequence>MLLFSRSRVFASPTWTSFLSIVIIIGLMITTRSSSASPGPTIIKNTPAFIPRRVNNFVTRHGVWLNFRDLSSQTVGGQENYRFGSHMTYVIKAIVNNIYQDMPGKLMEWGECRYTYDGRQYGCNELRFDYLKNEPVFTWVERQNVDICNGTIIGGHGNQHEELYICKFEFYDFYQNTYQTLLGHLIPRLGKCFSSWYSVERSSNEYKVLADSSYL</sequence>
<evidence type="ECO:0000313" key="2">
    <source>
        <dbReference type="Proteomes" id="UP000708208"/>
    </source>
</evidence>
<reference evidence="1" key="1">
    <citation type="submission" date="2021-06" db="EMBL/GenBank/DDBJ databases">
        <authorList>
            <person name="Hodson N. C."/>
            <person name="Mongue J. A."/>
            <person name="Jaron S. K."/>
        </authorList>
    </citation>
    <scope>NUCLEOTIDE SEQUENCE</scope>
</reference>